<evidence type="ECO:0000256" key="2">
    <source>
        <dbReference type="ARBA" id="ARBA00004418"/>
    </source>
</evidence>
<keyword evidence="7" id="KW-1185">Reference proteome</keyword>
<keyword evidence="5" id="KW-1133">Transmembrane helix</keyword>
<evidence type="ECO:0000256" key="1">
    <source>
        <dbReference type="ARBA" id="ARBA00004203"/>
    </source>
</evidence>
<dbReference type="EMBL" id="JBHSEI010000008">
    <property type="protein sequence ID" value="MFC4638985.1"/>
    <property type="molecule type" value="Genomic_DNA"/>
</dbReference>
<reference evidence="7" key="1">
    <citation type="journal article" date="2019" name="Int. J. Syst. Evol. Microbiol.">
        <title>The Global Catalogue of Microorganisms (GCM) 10K type strain sequencing project: providing services to taxonomists for standard genome sequencing and annotation.</title>
        <authorList>
            <consortium name="The Broad Institute Genomics Platform"/>
            <consortium name="The Broad Institute Genome Sequencing Center for Infectious Disease"/>
            <person name="Wu L."/>
            <person name="Ma J."/>
        </authorList>
    </citation>
    <scope>NUCLEOTIDE SEQUENCE [LARGE SCALE GENOMIC DNA]</scope>
    <source>
        <strain evidence="7">CCUG 55995</strain>
    </source>
</reference>
<name>A0ABV9I9K3_9DEIO</name>
<protein>
    <submittedName>
        <fullName evidence="6">Tfp pilus assembly protein FimT/FimU</fullName>
    </submittedName>
</protein>
<proteinExistence type="predicted"/>
<sequence length="165" mass="17576">MTRPGMTLLEVLVVLAILGVLAGLGLVNYGRWRASTTVMDGAQQLAQTINTVRTGVKKANACWQLSLVSTSTSNTQFQVKRYSTPSCPATGVPVQTRVYDLPAGTRLVLLDAVGAPTSTDRPVEFVPPYGTTGAAPNTYAVRWASDTGIQRKVRVTSVLGKVIVK</sequence>
<evidence type="ECO:0000313" key="6">
    <source>
        <dbReference type="EMBL" id="MFC4638985.1"/>
    </source>
</evidence>
<keyword evidence="5" id="KW-0472">Membrane</keyword>
<evidence type="ECO:0000313" key="7">
    <source>
        <dbReference type="Proteomes" id="UP001595952"/>
    </source>
</evidence>
<evidence type="ECO:0000256" key="4">
    <source>
        <dbReference type="ARBA" id="ARBA00023237"/>
    </source>
</evidence>
<dbReference type="Gene3D" id="3.30.700.10">
    <property type="entry name" value="Glycoprotein, Type 4 Pilin"/>
    <property type="match status" value="1"/>
</dbReference>
<dbReference type="RefSeq" id="WP_380061989.1">
    <property type="nucleotide sequence ID" value="NZ_JBHSEI010000008.1"/>
</dbReference>
<evidence type="ECO:0000256" key="3">
    <source>
        <dbReference type="ARBA" id="ARBA00022764"/>
    </source>
</evidence>
<organism evidence="6 7">
    <name type="scientific">Deinococcus hohokamensis</name>
    <dbReference type="NCBI Taxonomy" id="309883"/>
    <lineage>
        <taxon>Bacteria</taxon>
        <taxon>Thermotogati</taxon>
        <taxon>Deinococcota</taxon>
        <taxon>Deinococci</taxon>
        <taxon>Deinococcales</taxon>
        <taxon>Deinococcaceae</taxon>
        <taxon>Deinococcus</taxon>
    </lineage>
</organism>
<dbReference type="Proteomes" id="UP001595952">
    <property type="component" value="Unassembled WGS sequence"/>
</dbReference>
<gene>
    <name evidence="6" type="ORF">ACFO0D_11620</name>
</gene>
<keyword evidence="5" id="KW-0812">Transmembrane</keyword>
<comment type="subcellular location">
    <subcellularLocation>
        <location evidence="1">Cell outer membrane</location>
        <topology evidence="1">Single-pass membrane protein</topology>
    </subcellularLocation>
    <subcellularLocation>
        <location evidence="2">Periplasm</location>
    </subcellularLocation>
</comment>
<comment type="caution">
    <text evidence="6">The sequence shown here is derived from an EMBL/GenBank/DDBJ whole genome shotgun (WGS) entry which is preliminary data.</text>
</comment>
<keyword evidence="4" id="KW-0998">Cell outer membrane</keyword>
<evidence type="ECO:0000256" key="5">
    <source>
        <dbReference type="SAM" id="Phobius"/>
    </source>
</evidence>
<dbReference type="InterPro" id="IPR045584">
    <property type="entry name" value="Pilin-like"/>
</dbReference>
<dbReference type="NCBIfam" id="TIGR02532">
    <property type="entry name" value="IV_pilin_GFxxxE"/>
    <property type="match status" value="1"/>
</dbReference>
<dbReference type="Pfam" id="PF07963">
    <property type="entry name" value="N_methyl"/>
    <property type="match status" value="1"/>
</dbReference>
<feature type="transmembrane region" description="Helical" evidence="5">
    <location>
        <begin position="6"/>
        <end position="29"/>
    </location>
</feature>
<dbReference type="SUPFAM" id="SSF54523">
    <property type="entry name" value="Pili subunits"/>
    <property type="match status" value="1"/>
</dbReference>
<keyword evidence="3" id="KW-0574">Periplasm</keyword>
<dbReference type="InterPro" id="IPR012902">
    <property type="entry name" value="N_methyl_site"/>
</dbReference>
<accession>A0ABV9I9K3</accession>